<comment type="similarity">
    <text evidence="1 10 11">Belongs to the HAM1 NTPase family.</text>
</comment>
<evidence type="ECO:0000256" key="1">
    <source>
        <dbReference type="ARBA" id="ARBA00008023"/>
    </source>
</evidence>
<dbReference type="Pfam" id="PF01725">
    <property type="entry name" value="Ham1p_like"/>
    <property type="match status" value="1"/>
</dbReference>
<feature type="binding site" evidence="10">
    <location>
        <begin position="184"/>
        <end position="185"/>
    </location>
    <ligand>
        <name>substrate</name>
    </ligand>
</feature>
<dbReference type="PANTHER" id="PTHR11067:SF9">
    <property type="entry name" value="INOSINE TRIPHOSPHATE PYROPHOSPHATASE"/>
    <property type="match status" value="1"/>
</dbReference>
<feature type="binding site" evidence="10">
    <location>
        <begin position="156"/>
        <end position="159"/>
    </location>
    <ligand>
        <name>substrate</name>
    </ligand>
</feature>
<keyword evidence="7 10" id="KW-0546">Nucleotide metabolism</keyword>
<comment type="catalytic activity">
    <reaction evidence="9 10">
        <text>XTP + H2O = XMP + diphosphate + H(+)</text>
        <dbReference type="Rhea" id="RHEA:28610"/>
        <dbReference type="ChEBI" id="CHEBI:15377"/>
        <dbReference type="ChEBI" id="CHEBI:15378"/>
        <dbReference type="ChEBI" id="CHEBI:33019"/>
        <dbReference type="ChEBI" id="CHEBI:57464"/>
        <dbReference type="ChEBI" id="CHEBI:61314"/>
        <dbReference type="EC" id="3.6.1.66"/>
    </reaction>
</comment>
<dbReference type="GO" id="GO:0009146">
    <property type="term" value="P:purine nucleoside triphosphate catabolic process"/>
    <property type="evidence" value="ECO:0007669"/>
    <property type="project" value="UniProtKB-UniRule"/>
</dbReference>
<accession>A0A7C2NYN9</accession>
<dbReference type="GO" id="GO:0035870">
    <property type="term" value="F:dITP diphosphatase activity"/>
    <property type="evidence" value="ECO:0007669"/>
    <property type="project" value="UniProtKB-UniRule"/>
</dbReference>
<feature type="active site" description="Proton acceptor" evidence="10">
    <location>
        <position position="72"/>
    </location>
</feature>
<dbReference type="FunFam" id="3.90.950.10:FF:000001">
    <property type="entry name" value="dITP/XTP pyrophosphatase"/>
    <property type="match status" value="1"/>
</dbReference>
<evidence type="ECO:0000256" key="2">
    <source>
        <dbReference type="ARBA" id="ARBA00011738"/>
    </source>
</evidence>
<dbReference type="EMBL" id="DSOK01000011">
    <property type="protein sequence ID" value="HEN13912.1"/>
    <property type="molecule type" value="Genomic_DNA"/>
</dbReference>
<reference evidence="12" key="1">
    <citation type="journal article" date="2020" name="mSystems">
        <title>Genome- and Community-Level Interaction Insights into Carbon Utilization and Element Cycling Functions of Hydrothermarchaeota in Hydrothermal Sediment.</title>
        <authorList>
            <person name="Zhou Z."/>
            <person name="Liu Y."/>
            <person name="Xu W."/>
            <person name="Pan J."/>
            <person name="Luo Z.H."/>
            <person name="Li M."/>
        </authorList>
    </citation>
    <scope>NUCLEOTIDE SEQUENCE [LARGE SCALE GENOMIC DNA]</scope>
    <source>
        <strain evidence="12">SpSt-339</strain>
    </source>
</reference>
<keyword evidence="6 10" id="KW-0460">Magnesium</keyword>
<gene>
    <name evidence="12" type="primary">rdgB</name>
    <name evidence="12" type="ORF">ENQ76_00385</name>
</gene>
<feature type="binding site" evidence="10">
    <location>
        <position position="73"/>
    </location>
    <ligand>
        <name>substrate</name>
    </ligand>
</feature>
<dbReference type="CDD" id="cd00515">
    <property type="entry name" value="HAM1"/>
    <property type="match status" value="1"/>
</dbReference>
<dbReference type="InterPro" id="IPR029001">
    <property type="entry name" value="ITPase-like_fam"/>
</dbReference>
<dbReference type="EC" id="3.6.1.66" evidence="10"/>
<evidence type="ECO:0000256" key="8">
    <source>
        <dbReference type="ARBA" id="ARBA00051875"/>
    </source>
</evidence>
<dbReference type="GO" id="GO:0046872">
    <property type="term" value="F:metal ion binding"/>
    <property type="evidence" value="ECO:0007669"/>
    <property type="project" value="UniProtKB-KW"/>
</dbReference>
<feature type="binding site" evidence="10">
    <location>
        <position position="72"/>
    </location>
    <ligand>
        <name>Mg(2+)</name>
        <dbReference type="ChEBI" id="CHEBI:18420"/>
    </ligand>
</feature>
<proteinExistence type="inferred from homology"/>
<evidence type="ECO:0000256" key="7">
    <source>
        <dbReference type="ARBA" id="ARBA00023080"/>
    </source>
</evidence>
<dbReference type="NCBIfam" id="TIGR00042">
    <property type="entry name" value="RdgB/HAM1 family non-canonical purine NTP pyrophosphatase"/>
    <property type="match status" value="1"/>
</dbReference>
<comment type="function">
    <text evidence="10">Pyrophosphatase that catalyzes the hydrolysis of nucleoside triphosphates to their monophosphate derivatives, with a high preference for the non-canonical purine nucleotides XTP (xanthosine triphosphate), dITP (deoxyinosine triphosphate) and ITP. Seems to function as a house-cleaning enzyme that removes non-canonical purine nucleotides from the nucleotide pool, thus preventing their incorporation into DNA/RNA and avoiding chromosomal lesions.</text>
</comment>
<dbReference type="GO" id="GO:0000166">
    <property type="term" value="F:nucleotide binding"/>
    <property type="evidence" value="ECO:0007669"/>
    <property type="project" value="UniProtKB-KW"/>
</dbReference>
<comment type="subunit">
    <text evidence="2 10">Homodimer.</text>
</comment>
<evidence type="ECO:0000256" key="6">
    <source>
        <dbReference type="ARBA" id="ARBA00022842"/>
    </source>
</evidence>
<dbReference type="GO" id="GO:0036220">
    <property type="term" value="F:ITP diphosphatase activity"/>
    <property type="evidence" value="ECO:0007669"/>
    <property type="project" value="UniProtKB-UniRule"/>
</dbReference>
<comment type="catalytic activity">
    <reaction evidence="8 10">
        <text>dITP + H2O = dIMP + diphosphate + H(+)</text>
        <dbReference type="Rhea" id="RHEA:28342"/>
        <dbReference type="ChEBI" id="CHEBI:15377"/>
        <dbReference type="ChEBI" id="CHEBI:15378"/>
        <dbReference type="ChEBI" id="CHEBI:33019"/>
        <dbReference type="ChEBI" id="CHEBI:61194"/>
        <dbReference type="ChEBI" id="CHEBI:61382"/>
        <dbReference type="EC" id="3.6.1.66"/>
    </reaction>
</comment>
<keyword evidence="4 10" id="KW-0547">Nucleotide-binding</keyword>
<evidence type="ECO:0000256" key="4">
    <source>
        <dbReference type="ARBA" id="ARBA00022741"/>
    </source>
</evidence>
<evidence type="ECO:0000256" key="11">
    <source>
        <dbReference type="RuleBase" id="RU003781"/>
    </source>
</evidence>
<dbReference type="InterPro" id="IPR020922">
    <property type="entry name" value="dITP/XTP_pyrophosphatase"/>
</dbReference>
<evidence type="ECO:0000256" key="5">
    <source>
        <dbReference type="ARBA" id="ARBA00022801"/>
    </source>
</evidence>
<keyword evidence="5 10" id="KW-0378">Hydrolase</keyword>
<dbReference type="SUPFAM" id="SSF52972">
    <property type="entry name" value="ITPase-like"/>
    <property type="match status" value="1"/>
</dbReference>
<dbReference type="GO" id="GO:0017111">
    <property type="term" value="F:ribonucleoside triphosphate phosphatase activity"/>
    <property type="evidence" value="ECO:0007669"/>
    <property type="project" value="InterPro"/>
</dbReference>
<dbReference type="HAMAP" id="MF_01405">
    <property type="entry name" value="Non_canon_purine_NTPase"/>
    <property type="match status" value="1"/>
</dbReference>
<protein>
    <recommendedName>
        <fullName evidence="10">dITP/XTP pyrophosphatase</fullName>
        <ecNumber evidence="10">3.6.1.66</ecNumber>
    </recommendedName>
    <alternativeName>
        <fullName evidence="10">Non-canonical purine NTP pyrophosphatase</fullName>
    </alternativeName>
    <alternativeName>
        <fullName evidence="10">Non-standard purine NTP pyrophosphatase</fullName>
    </alternativeName>
    <alternativeName>
        <fullName evidence="10">Nucleoside-triphosphate diphosphatase</fullName>
    </alternativeName>
    <alternativeName>
        <fullName evidence="10">Nucleoside-triphosphate pyrophosphatase</fullName>
        <shortName evidence="10">NTPase</shortName>
    </alternativeName>
</protein>
<evidence type="ECO:0000256" key="10">
    <source>
        <dbReference type="HAMAP-Rule" id="MF_01405"/>
    </source>
</evidence>
<dbReference type="GO" id="GO:0005829">
    <property type="term" value="C:cytosol"/>
    <property type="evidence" value="ECO:0007669"/>
    <property type="project" value="TreeGrafter"/>
</dbReference>
<dbReference type="GO" id="GO:0009117">
    <property type="term" value="P:nucleotide metabolic process"/>
    <property type="evidence" value="ECO:0007669"/>
    <property type="project" value="UniProtKB-KW"/>
</dbReference>
<feature type="binding site" evidence="10">
    <location>
        <begin position="10"/>
        <end position="15"/>
    </location>
    <ligand>
        <name>substrate</name>
    </ligand>
</feature>
<dbReference type="PANTHER" id="PTHR11067">
    <property type="entry name" value="INOSINE TRIPHOSPHATE PYROPHOSPHATASE/HAM1 PROTEIN"/>
    <property type="match status" value="1"/>
</dbReference>
<evidence type="ECO:0000256" key="3">
    <source>
        <dbReference type="ARBA" id="ARBA00022723"/>
    </source>
</evidence>
<comment type="caution">
    <text evidence="10">Lacks conserved residue(s) required for the propagation of feature annotation.</text>
</comment>
<comment type="caution">
    <text evidence="12">The sequence shown here is derived from an EMBL/GenBank/DDBJ whole genome shotgun (WGS) entry which is preliminary data.</text>
</comment>
<dbReference type="GO" id="GO:0036222">
    <property type="term" value="F:XTP diphosphatase activity"/>
    <property type="evidence" value="ECO:0007669"/>
    <property type="project" value="UniProtKB-UniRule"/>
</dbReference>
<organism evidence="12">
    <name type="scientific">Schlesneria paludicola</name>
    <dbReference type="NCBI Taxonomy" id="360056"/>
    <lineage>
        <taxon>Bacteria</taxon>
        <taxon>Pseudomonadati</taxon>
        <taxon>Planctomycetota</taxon>
        <taxon>Planctomycetia</taxon>
        <taxon>Planctomycetales</taxon>
        <taxon>Planctomycetaceae</taxon>
        <taxon>Schlesneria</taxon>
    </lineage>
</organism>
<dbReference type="Gene3D" id="3.90.950.10">
    <property type="match status" value="1"/>
</dbReference>
<dbReference type="InterPro" id="IPR002637">
    <property type="entry name" value="RdgB/HAM1"/>
</dbReference>
<name>A0A7C2NYN9_9PLAN</name>
<comment type="catalytic activity">
    <reaction evidence="10">
        <text>ITP + H2O = IMP + diphosphate + H(+)</text>
        <dbReference type="Rhea" id="RHEA:29399"/>
        <dbReference type="ChEBI" id="CHEBI:15377"/>
        <dbReference type="ChEBI" id="CHEBI:15378"/>
        <dbReference type="ChEBI" id="CHEBI:33019"/>
        <dbReference type="ChEBI" id="CHEBI:58053"/>
        <dbReference type="ChEBI" id="CHEBI:61402"/>
        <dbReference type="EC" id="3.6.1.66"/>
    </reaction>
</comment>
<keyword evidence="3 10" id="KW-0479">Metal-binding</keyword>
<evidence type="ECO:0000313" key="12">
    <source>
        <dbReference type="EMBL" id="HEN13912.1"/>
    </source>
</evidence>
<evidence type="ECO:0000256" key="9">
    <source>
        <dbReference type="ARBA" id="ARBA00052017"/>
    </source>
</evidence>
<dbReference type="AlphaFoldDB" id="A0A7C2NYN9"/>
<comment type="cofactor">
    <cofactor evidence="10">
        <name>Mg(2+)</name>
        <dbReference type="ChEBI" id="CHEBI:18420"/>
    </cofactor>
    <text evidence="10">Binds 1 Mg(2+) ion per subunit.</text>
</comment>
<feature type="binding site" evidence="10">
    <location>
        <position position="179"/>
    </location>
    <ligand>
        <name>substrate</name>
    </ligand>
</feature>
<sequence length="202" mass="21923">MPLPQIVLGSRNKKKIGEVLDLLAPFGFEVIGVASFPGVPDVVEDGDSFAANADKKARETALAVSRWVIAEDSGLCVDALGGAPGIYSARYAGEQGNDAANNEKLLRELADVPDEQRTAHYVCHAVLADPTGRIRARAEGRCHGRILRDYHGQNGFGYDPLFLVPEYNQTFGQLDPAIKQRMSHRAKAFAELIPQIVKLLGN</sequence>